<evidence type="ECO:0000313" key="4">
    <source>
        <dbReference type="Proteomes" id="UP000694660"/>
    </source>
</evidence>
<sequence length="507" mass="55891">MPRFKTPDYGLKMIPVDFAAQVVPGSFEFALCHLVDHELDLSALRERFCNDAGGAPAFDPAVLLKIVLLGYSRGLSSSRTIAAACAHNVLFMAVSGDSCPHFTTIAAFVSELGDEVTRLFTQVLLVCDRQGLIGRALFAVDGVKLPSSASKARSGTQADFLREATKMEAAVKQMMASHAAGDAQSQPEEARVRAERTRERLTREAAQIRAWLTEHPEDRKGARGAVPLSNRTDNESAKMATGKGVIQGYTGVVSVDAKAQIVLDAQAHGTGSEQALLLGTVDATEPYRSERTALCADAGYHSEANLKQLAECGIDAWICDNHYRSRDPRYAGQAKHKTKPDPLWDKSAKENKTRCFRPQDFQLAEDHSHCLCPAGKRLYANGSNCTIGGRHAIKFCGAERDCLPCELRSQCLRKPDTTKTRQVAFFMGKRDGTQSHTERMKARIDSDTGKRMIAARFATVEPVFGNLRHNKRLSRFTLRGRQKVDAQWKLWCMMHNIEKLAHHGYAG</sequence>
<name>A0A944DCK9_DENI1</name>
<feature type="domain" description="Transposase InsH N-terminal" evidence="1">
    <location>
        <begin position="24"/>
        <end position="110"/>
    </location>
</feature>
<comment type="caution">
    <text evidence="3">The sequence shown here is derived from an EMBL/GenBank/DDBJ whole genome shotgun (WGS) entry which is preliminary data.</text>
</comment>
<protein>
    <submittedName>
        <fullName evidence="3">Transposase</fullName>
    </submittedName>
</protein>
<evidence type="ECO:0000259" key="1">
    <source>
        <dbReference type="Pfam" id="PF05598"/>
    </source>
</evidence>
<evidence type="ECO:0000259" key="2">
    <source>
        <dbReference type="Pfam" id="PF13751"/>
    </source>
</evidence>
<dbReference type="PANTHER" id="PTHR33408">
    <property type="entry name" value="TRANSPOSASE"/>
    <property type="match status" value="1"/>
</dbReference>
<evidence type="ECO:0000313" key="3">
    <source>
        <dbReference type="EMBL" id="MBT0961892.1"/>
    </source>
</evidence>
<feature type="domain" description="Transposase DDE" evidence="2">
    <location>
        <begin position="371"/>
        <end position="501"/>
    </location>
</feature>
<organism evidence="3 4">
    <name type="scientific">Denitromonas iodatirespirans</name>
    <dbReference type="NCBI Taxonomy" id="2795389"/>
    <lineage>
        <taxon>Bacteria</taxon>
        <taxon>Pseudomonadati</taxon>
        <taxon>Pseudomonadota</taxon>
        <taxon>Betaproteobacteria</taxon>
        <taxon>Rhodocyclales</taxon>
        <taxon>Zoogloeaceae</taxon>
        <taxon>Denitromonas</taxon>
    </lineage>
</organism>
<dbReference type="PANTHER" id="PTHR33408:SF4">
    <property type="entry name" value="TRANSPOSASE DDE DOMAIN-CONTAINING PROTEIN"/>
    <property type="match status" value="1"/>
</dbReference>
<dbReference type="RefSeq" id="WP_214361649.1">
    <property type="nucleotide sequence ID" value="NZ_JAEKFT010000012.1"/>
</dbReference>
<accession>A0A944DCK9</accession>
<proteinExistence type="predicted"/>
<keyword evidence="4" id="KW-1185">Reference proteome</keyword>
<reference evidence="4" key="1">
    <citation type="journal article" date="2022" name="ISME J.">
        <title>Genetic and phylogenetic analysis of dissimilatory iodate-reducing bacteria identifies potential niches across the world's oceans.</title>
        <authorList>
            <person name="Reyes-Umana V."/>
            <person name="Henning Z."/>
            <person name="Lee K."/>
            <person name="Barnum T.P."/>
            <person name="Coates J.D."/>
        </authorList>
    </citation>
    <scope>NUCLEOTIDE SEQUENCE [LARGE SCALE GENOMIC DNA]</scope>
    <source>
        <strain evidence="4">IR12</strain>
    </source>
</reference>
<dbReference type="InterPro" id="IPR025668">
    <property type="entry name" value="Tnp_DDE_dom"/>
</dbReference>
<dbReference type="Pfam" id="PF13751">
    <property type="entry name" value="DDE_Tnp_1_6"/>
    <property type="match status" value="1"/>
</dbReference>
<dbReference type="Proteomes" id="UP000694660">
    <property type="component" value="Unassembled WGS sequence"/>
</dbReference>
<dbReference type="InterPro" id="IPR008490">
    <property type="entry name" value="Transposase_InsH_N"/>
</dbReference>
<dbReference type="Pfam" id="PF05598">
    <property type="entry name" value="DUF772"/>
    <property type="match status" value="1"/>
</dbReference>
<dbReference type="AlphaFoldDB" id="A0A944DCK9"/>
<dbReference type="EMBL" id="JAEKFT010000012">
    <property type="protein sequence ID" value="MBT0961892.1"/>
    <property type="molecule type" value="Genomic_DNA"/>
</dbReference>
<gene>
    <name evidence="3" type="ORF">I8J34_11985</name>
</gene>